<accession>A0AAD6X6P3</accession>
<dbReference type="Pfam" id="PF01753">
    <property type="entry name" value="zf-MYND"/>
    <property type="match status" value="1"/>
</dbReference>
<evidence type="ECO:0000256" key="3">
    <source>
        <dbReference type="ARBA" id="ARBA00022833"/>
    </source>
</evidence>
<name>A0AAD6X6P3_9AGAR</name>
<comment type="caution">
    <text evidence="6">The sequence shown here is derived from an EMBL/GenBank/DDBJ whole genome shotgun (WGS) entry which is preliminary data.</text>
</comment>
<evidence type="ECO:0000313" key="6">
    <source>
        <dbReference type="EMBL" id="KAJ7034164.1"/>
    </source>
</evidence>
<keyword evidence="7" id="KW-1185">Reference proteome</keyword>
<evidence type="ECO:0000256" key="2">
    <source>
        <dbReference type="ARBA" id="ARBA00022771"/>
    </source>
</evidence>
<dbReference type="GO" id="GO:0008270">
    <property type="term" value="F:zinc ion binding"/>
    <property type="evidence" value="ECO:0007669"/>
    <property type="project" value="UniProtKB-KW"/>
</dbReference>
<evidence type="ECO:0000313" key="7">
    <source>
        <dbReference type="Proteomes" id="UP001218188"/>
    </source>
</evidence>
<dbReference type="PROSITE" id="PS50865">
    <property type="entry name" value="ZF_MYND_2"/>
    <property type="match status" value="1"/>
</dbReference>
<reference evidence="6" key="1">
    <citation type="submission" date="2023-03" db="EMBL/GenBank/DDBJ databases">
        <title>Massive genome expansion in bonnet fungi (Mycena s.s.) driven by repeated elements and novel gene families across ecological guilds.</title>
        <authorList>
            <consortium name="Lawrence Berkeley National Laboratory"/>
            <person name="Harder C.B."/>
            <person name="Miyauchi S."/>
            <person name="Viragh M."/>
            <person name="Kuo A."/>
            <person name="Thoen E."/>
            <person name="Andreopoulos B."/>
            <person name="Lu D."/>
            <person name="Skrede I."/>
            <person name="Drula E."/>
            <person name="Henrissat B."/>
            <person name="Morin E."/>
            <person name="Kohler A."/>
            <person name="Barry K."/>
            <person name="LaButti K."/>
            <person name="Morin E."/>
            <person name="Salamov A."/>
            <person name="Lipzen A."/>
            <person name="Mereny Z."/>
            <person name="Hegedus B."/>
            <person name="Baldrian P."/>
            <person name="Stursova M."/>
            <person name="Weitz H."/>
            <person name="Taylor A."/>
            <person name="Grigoriev I.V."/>
            <person name="Nagy L.G."/>
            <person name="Martin F."/>
            <person name="Kauserud H."/>
        </authorList>
    </citation>
    <scope>NUCLEOTIDE SEQUENCE</scope>
    <source>
        <strain evidence="6">CBHHK200</strain>
    </source>
</reference>
<dbReference type="EMBL" id="JARJCM010000059">
    <property type="protein sequence ID" value="KAJ7034164.1"/>
    <property type="molecule type" value="Genomic_DNA"/>
</dbReference>
<proteinExistence type="predicted"/>
<dbReference type="Gene3D" id="6.10.140.2220">
    <property type="match status" value="1"/>
</dbReference>
<keyword evidence="2 4" id="KW-0863">Zinc-finger</keyword>
<evidence type="ECO:0000259" key="5">
    <source>
        <dbReference type="PROSITE" id="PS50865"/>
    </source>
</evidence>
<organism evidence="6 7">
    <name type="scientific">Mycena alexandri</name>
    <dbReference type="NCBI Taxonomy" id="1745969"/>
    <lineage>
        <taxon>Eukaryota</taxon>
        <taxon>Fungi</taxon>
        <taxon>Dikarya</taxon>
        <taxon>Basidiomycota</taxon>
        <taxon>Agaricomycotina</taxon>
        <taxon>Agaricomycetes</taxon>
        <taxon>Agaricomycetidae</taxon>
        <taxon>Agaricales</taxon>
        <taxon>Marasmiineae</taxon>
        <taxon>Mycenaceae</taxon>
        <taxon>Mycena</taxon>
    </lineage>
</organism>
<dbReference type="AlphaFoldDB" id="A0AAD6X6P3"/>
<keyword evidence="1" id="KW-0479">Metal-binding</keyword>
<protein>
    <recommendedName>
        <fullName evidence="5">MYND-type domain-containing protein</fullName>
    </recommendedName>
</protein>
<feature type="domain" description="MYND-type" evidence="5">
    <location>
        <begin position="429"/>
        <end position="470"/>
    </location>
</feature>
<dbReference type="Proteomes" id="UP001218188">
    <property type="component" value="Unassembled WGS sequence"/>
</dbReference>
<gene>
    <name evidence="6" type="ORF">C8F04DRAFT_1395622</name>
</gene>
<keyword evidence="3" id="KW-0862">Zinc</keyword>
<sequence length="629" mass="71111">MTTIHRSFHVRNISKLRGSAKSVALAALNGSATDLARLCFPQFLKDLPDAEILGILPVLYTHLDPALVPSLDMLEDIITRSIHLPCLDNAARSLYALGEISERRELFPLDAARDIWCRVWKWIDFIHTYWDYLPGFPSEQGVAQIGNSMLLLRLMNHPPTQRAMFMTPGVRRMIAAAWRSMLNYHATRHTRASLPELAHLLLSLADGLKETENFEEILDAFGGSHRNMAVAFKYQLSLATAEVKSLGAIDVLHGVLVFLESTYHAYKEFTSTLLSCGIVPSLVAALEINWHMPTSVGDPHTVDGFLGTVVQYIQTSPGYPWITQALNAGLLRYIILFSEKEVKTSKDGKYPDLKALLTEFLPSGMVSYHVVTQMKKSLAEVETLSRRDKFSRSALFEDWKVFEALVRDRVIVLDQWERVGRPSFVACDNMKCNQIDKKGKFRCCAGCRSANYCSAECQRSDWKAAHRTSCTSLYAERRYHQKAGLTPREQAFMRALVHADYLHQRFDIALSTVKFIQAWPGDPCLFFDYTGVSGVQLKVLTRDSLDENRVLTAEWARAARSMGRLAVHVMRIGVSDWHHQILFPLRATSSRLYDGLRRIAQMNTLGDSQVKALVGALLQTFEREAQEMH</sequence>
<evidence type="ECO:0000256" key="1">
    <source>
        <dbReference type="ARBA" id="ARBA00022723"/>
    </source>
</evidence>
<dbReference type="InterPro" id="IPR002893">
    <property type="entry name" value="Znf_MYND"/>
</dbReference>
<dbReference type="SUPFAM" id="SSF144232">
    <property type="entry name" value="HIT/MYND zinc finger-like"/>
    <property type="match status" value="1"/>
</dbReference>
<evidence type="ECO:0000256" key="4">
    <source>
        <dbReference type="PROSITE-ProRule" id="PRU00134"/>
    </source>
</evidence>